<evidence type="ECO:0000313" key="8">
    <source>
        <dbReference type="Proteomes" id="UP000507470"/>
    </source>
</evidence>
<dbReference type="Pfam" id="PF00822">
    <property type="entry name" value="PMP22_Claudin"/>
    <property type="match status" value="1"/>
</dbReference>
<keyword evidence="3 6" id="KW-1133">Transmembrane helix</keyword>
<evidence type="ECO:0000256" key="5">
    <source>
        <dbReference type="SAM" id="MobiDB-lite"/>
    </source>
</evidence>
<evidence type="ECO:0000313" key="7">
    <source>
        <dbReference type="EMBL" id="CAC5398986.1"/>
    </source>
</evidence>
<evidence type="ECO:0000256" key="2">
    <source>
        <dbReference type="ARBA" id="ARBA00022692"/>
    </source>
</evidence>
<evidence type="ECO:0000256" key="6">
    <source>
        <dbReference type="SAM" id="Phobius"/>
    </source>
</evidence>
<feature type="transmembrane region" description="Helical" evidence="6">
    <location>
        <begin position="296"/>
        <end position="317"/>
    </location>
</feature>
<dbReference type="EMBL" id="CACVKT020005970">
    <property type="protein sequence ID" value="CAC5398986.1"/>
    <property type="molecule type" value="Genomic_DNA"/>
</dbReference>
<evidence type="ECO:0000256" key="4">
    <source>
        <dbReference type="ARBA" id="ARBA00023136"/>
    </source>
</evidence>
<feature type="transmembrane region" description="Helical" evidence="6">
    <location>
        <begin position="271"/>
        <end position="290"/>
    </location>
</feature>
<gene>
    <name evidence="7" type="ORF">MCOR_33297</name>
</gene>
<accession>A0A6J8CTZ8</accession>
<dbReference type="GO" id="GO:0016020">
    <property type="term" value="C:membrane"/>
    <property type="evidence" value="ECO:0007669"/>
    <property type="project" value="UniProtKB-SubCell"/>
</dbReference>
<proteinExistence type="predicted"/>
<feature type="transmembrane region" description="Helical" evidence="6">
    <location>
        <begin position="12"/>
        <end position="34"/>
    </location>
</feature>
<dbReference type="InterPro" id="IPR004031">
    <property type="entry name" value="PMP22/EMP/MP20/Claudin"/>
</dbReference>
<name>A0A6J8CTZ8_MYTCO</name>
<reference evidence="7 8" key="1">
    <citation type="submission" date="2020-06" db="EMBL/GenBank/DDBJ databases">
        <authorList>
            <person name="Li R."/>
            <person name="Bekaert M."/>
        </authorList>
    </citation>
    <scope>NUCLEOTIDE SEQUENCE [LARGE SCALE GENOMIC DNA]</scope>
    <source>
        <strain evidence="8">wild</strain>
    </source>
</reference>
<feature type="transmembrane region" description="Helical" evidence="6">
    <location>
        <begin position="106"/>
        <end position="131"/>
    </location>
</feature>
<dbReference type="Gene3D" id="1.20.140.150">
    <property type="match status" value="1"/>
</dbReference>
<dbReference type="Proteomes" id="UP000507470">
    <property type="component" value="Unassembled WGS sequence"/>
</dbReference>
<dbReference type="AlphaFoldDB" id="A0A6J8CTZ8"/>
<sequence length="434" mass="47351">MPFGTSTGWAKWAFVIMCIAPILFIVGFATNYWMQNDSTTVTSVGLWKAQTCTSGTCDTQSVPSSYKNDNFRATQAFEVMALIMFLVTPVFLGIYVFAAGARTYNYAVFCMVMCFLTAAIALIGVFIWLAYIPTNFYMAWSCGMVILAAILAIIAGLLLIPELGWCSSYSNSGYYSSSMCAGVCGGGDCCDCDCDCCREEQRTPSPTPPPTRKALRSDPIVSQPARWVYTGSSVGYPPSTGISSAYPPSTGFSGLPPSTGLTSLSGRPTPFTSRAALLFTGSVLWIFALLTNFSIAWSYGLTLVALILAIIAGILFVPEVQNFNYFYGHYEDEYDSYYEKKSRISPGNYTKNYSPRQPRYARNIDSPPSTSSTSSSGRTVSTSMSNSTTYDSMPQPMAVDNPNTLKVNNVSNLQSSRPTFNDVSAIKLQRDQVF</sequence>
<feature type="transmembrane region" description="Helical" evidence="6">
    <location>
        <begin position="79"/>
        <end position="99"/>
    </location>
</feature>
<evidence type="ECO:0000256" key="1">
    <source>
        <dbReference type="ARBA" id="ARBA00004141"/>
    </source>
</evidence>
<evidence type="ECO:0000256" key="3">
    <source>
        <dbReference type="ARBA" id="ARBA00022989"/>
    </source>
</evidence>
<organism evidence="7 8">
    <name type="scientific">Mytilus coruscus</name>
    <name type="common">Sea mussel</name>
    <dbReference type="NCBI Taxonomy" id="42192"/>
    <lineage>
        <taxon>Eukaryota</taxon>
        <taxon>Metazoa</taxon>
        <taxon>Spiralia</taxon>
        <taxon>Lophotrochozoa</taxon>
        <taxon>Mollusca</taxon>
        <taxon>Bivalvia</taxon>
        <taxon>Autobranchia</taxon>
        <taxon>Pteriomorphia</taxon>
        <taxon>Mytilida</taxon>
        <taxon>Mytiloidea</taxon>
        <taxon>Mytilidae</taxon>
        <taxon>Mytilinae</taxon>
        <taxon>Mytilus</taxon>
    </lineage>
</organism>
<feature type="compositionally biased region" description="Polar residues" evidence="5">
    <location>
        <begin position="401"/>
        <end position="417"/>
    </location>
</feature>
<keyword evidence="4 6" id="KW-0472">Membrane</keyword>
<keyword evidence="2 6" id="KW-0812">Transmembrane</keyword>
<comment type="subcellular location">
    <subcellularLocation>
        <location evidence="1">Membrane</location>
        <topology evidence="1">Multi-pass membrane protein</topology>
    </subcellularLocation>
</comment>
<feature type="compositionally biased region" description="Low complexity" evidence="5">
    <location>
        <begin position="366"/>
        <end position="387"/>
    </location>
</feature>
<feature type="transmembrane region" description="Helical" evidence="6">
    <location>
        <begin position="137"/>
        <end position="160"/>
    </location>
</feature>
<dbReference type="OrthoDB" id="6136516at2759"/>
<feature type="region of interest" description="Disordered" evidence="5">
    <location>
        <begin position="348"/>
        <end position="417"/>
    </location>
</feature>
<protein>
    <submittedName>
        <fullName evidence="7">Uncharacterized protein</fullName>
    </submittedName>
</protein>
<keyword evidence="8" id="KW-1185">Reference proteome</keyword>